<proteinExistence type="predicted"/>
<dbReference type="PANTHER" id="PTHR24123">
    <property type="entry name" value="ANKYRIN REPEAT-CONTAINING"/>
    <property type="match status" value="1"/>
</dbReference>
<feature type="compositionally biased region" description="Polar residues" evidence="3">
    <location>
        <begin position="117"/>
        <end position="129"/>
    </location>
</feature>
<dbReference type="PANTHER" id="PTHR24123:SF141">
    <property type="entry name" value="ANKYRIN 2, ISOFORM U"/>
    <property type="match status" value="1"/>
</dbReference>
<sequence>MKTICSQTCITVKDDTPRTGSLGKCKDTPHVRTRAAVLGGDGEMQLFRPVVLHHRGFSDESPKSYQTDAFEDDEDFQTQNLASAALLVEDEEFAQVLMKDGPEVSTEMPEFMEITNRQSSSDGANNGPGSSAGPESPQRLREVVEPSQNSEVYFESGEPGDPEHDGDAKTAEHRLRRHQEDPTAYVLQLPQMVDQVSEVCFHHVDDASKEVSAMNTPDDSTHCRDVSSVESIQSEEISSQSISESTPETVTSARHFSFEEVVLDPYLAPPRGASEYFGLSVTTKSEMMSNSEEHRSPSGGADTVGSPRSTDERAKIEHRGEGSPGVDCSDPEGYFDCKQAASDLSEPDEPHPRDCPGSVRMPTEKVLLSSESEEYEDAPFVQEPLRPGHEDSEERARSSEPSDDEFTLCEASQPPAACSAGDRTDNCLPRADDFPEFATQSVTEEKYRDENGHIVVKKITRKIIRKCVSAEADREEVSFEGDAFAAQEEGGYPKVVKRTVLKSEGGHTEVTFTESEGFATARQETVDECKMGRVERSVVVEGKRTLAQHSGQRSASDPPSAQGDFKQRRGDQWLAEALIIMEDIPSCNTATLV</sequence>
<evidence type="ECO:0000256" key="1">
    <source>
        <dbReference type="ARBA" id="ARBA00022737"/>
    </source>
</evidence>
<name>Q4RKA3_TETNG</name>
<gene>
    <name evidence="4" type="ORF">GSTENG00033047001</name>
</gene>
<comment type="caution">
    <text evidence="4">The sequence shown here is derived from an EMBL/GenBank/DDBJ whole genome shotgun (WGS) entry which is preliminary data.</text>
</comment>
<protein>
    <submittedName>
        <fullName evidence="4">(spotted green pufferfish) hypothetical protein</fullName>
    </submittedName>
</protein>
<feature type="region of interest" description="Disordered" evidence="3">
    <location>
        <begin position="117"/>
        <end position="178"/>
    </location>
</feature>
<reference evidence="4" key="2">
    <citation type="submission" date="2004-02" db="EMBL/GenBank/DDBJ databases">
        <authorList>
            <consortium name="Genoscope"/>
            <consortium name="Whitehead Institute Centre for Genome Research"/>
        </authorList>
    </citation>
    <scope>NUCLEOTIDE SEQUENCE</scope>
</reference>
<evidence type="ECO:0000256" key="3">
    <source>
        <dbReference type="SAM" id="MobiDB-lite"/>
    </source>
</evidence>
<feature type="region of interest" description="Disordered" evidence="3">
    <location>
        <begin position="368"/>
        <end position="424"/>
    </location>
</feature>
<keyword evidence="2" id="KW-0040">ANK repeat</keyword>
<feature type="compositionally biased region" description="Basic and acidic residues" evidence="3">
    <location>
        <begin position="386"/>
        <end position="400"/>
    </location>
</feature>
<organism evidence="4">
    <name type="scientific">Tetraodon nigroviridis</name>
    <name type="common">Spotted green pufferfish</name>
    <name type="synonym">Chelonodon nigroviridis</name>
    <dbReference type="NCBI Taxonomy" id="99883"/>
    <lineage>
        <taxon>Eukaryota</taxon>
        <taxon>Metazoa</taxon>
        <taxon>Chordata</taxon>
        <taxon>Craniata</taxon>
        <taxon>Vertebrata</taxon>
        <taxon>Euteleostomi</taxon>
        <taxon>Actinopterygii</taxon>
        <taxon>Neopterygii</taxon>
        <taxon>Teleostei</taxon>
        <taxon>Neoteleostei</taxon>
        <taxon>Acanthomorphata</taxon>
        <taxon>Eupercaria</taxon>
        <taxon>Tetraodontiformes</taxon>
        <taxon>Tetradontoidea</taxon>
        <taxon>Tetraodontidae</taxon>
        <taxon>Tetraodon</taxon>
    </lineage>
</organism>
<dbReference type="AlphaFoldDB" id="Q4RKA3"/>
<dbReference type="OrthoDB" id="20872at2759"/>
<feature type="region of interest" description="Disordered" evidence="3">
    <location>
        <begin position="287"/>
        <end position="336"/>
    </location>
</feature>
<evidence type="ECO:0000313" key="4">
    <source>
        <dbReference type="EMBL" id="CAG11179.1"/>
    </source>
</evidence>
<feature type="compositionally biased region" description="Basic and acidic residues" evidence="3">
    <location>
        <begin position="161"/>
        <end position="178"/>
    </location>
</feature>
<feature type="compositionally biased region" description="Basic and acidic residues" evidence="3">
    <location>
        <begin position="309"/>
        <end position="321"/>
    </location>
</feature>
<dbReference type="InterPro" id="IPR051165">
    <property type="entry name" value="Multifunctional_ANK_Repeat"/>
</dbReference>
<evidence type="ECO:0000256" key="2">
    <source>
        <dbReference type="ARBA" id="ARBA00023043"/>
    </source>
</evidence>
<feature type="compositionally biased region" description="Polar residues" evidence="3">
    <location>
        <begin position="547"/>
        <end position="559"/>
    </location>
</feature>
<keyword evidence="1" id="KW-0677">Repeat</keyword>
<dbReference type="KEGG" id="tng:GSTEN00033047G001"/>
<reference evidence="4" key="1">
    <citation type="journal article" date="2004" name="Nature">
        <title>Genome duplication in the teleost fish Tetraodon nigroviridis reveals the early vertebrate proto-karyotype.</title>
        <authorList>
            <person name="Jaillon O."/>
            <person name="Aury J.-M."/>
            <person name="Brunet F."/>
            <person name="Petit J.-L."/>
            <person name="Stange-Thomann N."/>
            <person name="Mauceli E."/>
            <person name="Bouneau L."/>
            <person name="Fischer C."/>
            <person name="Ozouf-Costaz C."/>
            <person name="Bernot A."/>
            <person name="Nicaud S."/>
            <person name="Jaffe D."/>
            <person name="Fisher S."/>
            <person name="Lutfalla G."/>
            <person name="Dossat C."/>
            <person name="Segurens B."/>
            <person name="Dasilva C."/>
            <person name="Salanoubat M."/>
            <person name="Levy M."/>
            <person name="Boudet N."/>
            <person name="Castellano S."/>
            <person name="Anthouard V."/>
            <person name="Jubin C."/>
            <person name="Castelli V."/>
            <person name="Katinka M."/>
            <person name="Vacherie B."/>
            <person name="Biemont C."/>
            <person name="Skalli Z."/>
            <person name="Cattolico L."/>
            <person name="Poulain J."/>
            <person name="De Berardinis V."/>
            <person name="Cruaud C."/>
            <person name="Duprat S."/>
            <person name="Brottier P."/>
            <person name="Coutanceau J.-P."/>
            <person name="Gouzy J."/>
            <person name="Parra G."/>
            <person name="Lardier G."/>
            <person name="Chapple C."/>
            <person name="McKernan K.J."/>
            <person name="McEwan P."/>
            <person name="Bosak S."/>
            <person name="Kellis M."/>
            <person name="Volff J.-N."/>
            <person name="Guigo R."/>
            <person name="Zody M.C."/>
            <person name="Mesirov J."/>
            <person name="Lindblad-Toh K."/>
            <person name="Birren B."/>
            <person name="Nusbaum C."/>
            <person name="Kahn D."/>
            <person name="Robinson-Rechavi M."/>
            <person name="Laudet V."/>
            <person name="Schachter V."/>
            <person name="Quetier F."/>
            <person name="Saurin W."/>
            <person name="Scarpelli C."/>
            <person name="Wincker P."/>
            <person name="Lander E.S."/>
            <person name="Weissenbach J."/>
            <person name="Roest Crollius H."/>
        </authorList>
    </citation>
    <scope>NUCLEOTIDE SEQUENCE [LARGE SCALE GENOMIC DNA]</scope>
</reference>
<feature type="region of interest" description="Disordered" evidence="3">
    <location>
        <begin position="545"/>
        <end position="568"/>
    </location>
</feature>
<accession>Q4RKA3</accession>
<dbReference type="EMBL" id="CAAE01015030">
    <property type="protein sequence ID" value="CAG11179.1"/>
    <property type="molecule type" value="Genomic_DNA"/>
</dbReference>